<dbReference type="AlphaFoldDB" id="M7N1W4"/>
<keyword evidence="1" id="KW-0472">Membrane</keyword>
<gene>
    <name evidence="2" type="ORF">ADICEAN_03611</name>
</gene>
<accession>M7N1W4</accession>
<reference evidence="2 3" key="1">
    <citation type="journal article" date="2013" name="Genome Announc.">
        <title>Draft Genome Sequence of Cesiribacter andamanensis Strain AMV16T, Isolated from a Soil Sample from a Mud Volcano in the Andaman Islands, India.</title>
        <authorList>
            <person name="Shivaji S."/>
            <person name="Ara S."/>
            <person name="Begum Z."/>
            <person name="Srinivas T.N."/>
            <person name="Singh A."/>
            <person name="Kumar Pinnaka A."/>
        </authorList>
    </citation>
    <scope>NUCLEOTIDE SEQUENCE [LARGE SCALE GENOMIC DNA]</scope>
    <source>
        <strain evidence="2 3">AMV16</strain>
    </source>
</reference>
<feature type="transmembrane region" description="Helical" evidence="1">
    <location>
        <begin position="20"/>
        <end position="37"/>
    </location>
</feature>
<sequence>MFLMRMLIWWAFPSHTAINLSYALTGAAFFIPLLIFLSRTQWRGVRSIGSALFWLLLSLLFRQLDQPATALLPMGSHFLWHLFSGLGAYYLGAYLYRLGSPAAR</sequence>
<dbReference type="STRING" id="1279009.ADICEAN_03611"/>
<evidence type="ECO:0008006" key="4">
    <source>
        <dbReference type="Google" id="ProtNLM"/>
    </source>
</evidence>
<dbReference type="EMBL" id="AODQ01000130">
    <property type="protein sequence ID" value="EMR01262.1"/>
    <property type="molecule type" value="Genomic_DNA"/>
</dbReference>
<feature type="transmembrane region" description="Helical" evidence="1">
    <location>
        <begin position="44"/>
        <end position="63"/>
    </location>
</feature>
<comment type="caution">
    <text evidence="2">The sequence shown here is derived from an EMBL/GenBank/DDBJ whole genome shotgun (WGS) entry which is preliminary data.</text>
</comment>
<keyword evidence="3" id="KW-1185">Reference proteome</keyword>
<keyword evidence="1" id="KW-0812">Transmembrane</keyword>
<protein>
    <recommendedName>
        <fullName evidence="4">Ceramidase</fullName>
    </recommendedName>
</protein>
<feature type="transmembrane region" description="Helical" evidence="1">
    <location>
        <begin position="78"/>
        <end position="96"/>
    </location>
</feature>
<evidence type="ECO:0000256" key="1">
    <source>
        <dbReference type="SAM" id="Phobius"/>
    </source>
</evidence>
<dbReference type="Proteomes" id="UP000011910">
    <property type="component" value="Unassembled WGS sequence"/>
</dbReference>
<organism evidence="2 3">
    <name type="scientific">Cesiribacter andamanensis AMV16</name>
    <dbReference type="NCBI Taxonomy" id="1279009"/>
    <lineage>
        <taxon>Bacteria</taxon>
        <taxon>Pseudomonadati</taxon>
        <taxon>Bacteroidota</taxon>
        <taxon>Cytophagia</taxon>
        <taxon>Cytophagales</taxon>
        <taxon>Cesiribacteraceae</taxon>
        <taxon>Cesiribacter</taxon>
    </lineage>
</organism>
<keyword evidence="1" id="KW-1133">Transmembrane helix</keyword>
<name>M7N1W4_9BACT</name>
<proteinExistence type="predicted"/>
<evidence type="ECO:0000313" key="2">
    <source>
        <dbReference type="EMBL" id="EMR01262.1"/>
    </source>
</evidence>
<evidence type="ECO:0000313" key="3">
    <source>
        <dbReference type="Proteomes" id="UP000011910"/>
    </source>
</evidence>